<dbReference type="Proteomes" id="UP000308121">
    <property type="component" value="Unassembled WGS sequence"/>
</dbReference>
<dbReference type="OrthoDB" id="5197650at2"/>
<reference evidence="2 3" key="1">
    <citation type="submission" date="2019-05" db="EMBL/GenBank/DDBJ databases">
        <title>Genome sequence of Cellulomonas hominis strain CS1.</title>
        <authorList>
            <person name="Belmont J."/>
            <person name="Maclea K.S."/>
        </authorList>
    </citation>
    <scope>NUCLEOTIDE SEQUENCE [LARGE SCALE GENOMIC DNA]</scope>
    <source>
        <strain evidence="2 3">CS1</strain>
    </source>
</reference>
<name>A0A7Z8NRP3_9CELL</name>
<dbReference type="Pfam" id="PF01814">
    <property type="entry name" value="Hemerythrin"/>
    <property type="match status" value="1"/>
</dbReference>
<comment type="caution">
    <text evidence="2">The sequence shown here is derived from an EMBL/GenBank/DDBJ whole genome shotgun (WGS) entry which is preliminary data.</text>
</comment>
<protein>
    <submittedName>
        <fullName evidence="2">Hemerythrin domain-containing protein</fullName>
    </submittedName>
</protein>
<dbReference type="AlphaFoldDB" id="A0A7Z8NRP3"/>
<evidence type="ECO:0000313" key="2">
    <source>
        <dbReference type="EMBL" id="TKR26849.1"/>
    </source>
</evidence>
<proteinExistence type="predicted"/>
<feature type="domain" description="Hemerythrin-like" evidence="1">
    <location>
        <begin position="15"/>
        <end position="145"/>
    </location>
</feature>
<dbReference type="CDD" id="cd12108">
    <property type="entry name" value="Hr-like"/>
    <property type="match status" value="1"/>
</dbReference>
<sequence>MTTTTDRPGCDTSDMLHIHLLFRRAFADAPGLVRGVRDGDVGRMRVVAEHVREVATGLHHHHEGEDQLLWDRLEQRSPACALHVGLMRAQHAGVAELLRDLDAALPTWEDGAPAAARDAVARVLDDVHALLVLHLGQEEERILPTAASVLSQREWDQLHEHGMASVPRSRLLIQLGWILDAVPAAERAGWLRTNLPAPARLLWHAVGRRRFAAHRARLYGAA</sequence>
<evidence type="ECO:0000313" key="3">
    <source>
        <dbReference type="Proteomes" id="UP000308121"/>
    </source>
</evidence>
<dbReference type="EMBL" id="SZYE01000013">
    <property type="protein sequence ID" value="TKR26849.1"/>
    <property type="molecule type" value="Genomic_DNA"/>
</dbReference>
<organism evidence="2 3">
    <name type="scientific">Cellulomonas hominis</name>
    <dbReference type="NCBI Taxonomy" id="156981"/>
    <lineage>
        <taxon>Bacteria</taxon>
        <taxon>Bacillati</taxon>
        <taxon>Actinomycetota</taxon>
        <taxon>Actinomycetes</taxon>
        <taxon>Micrococcales</taxon>
        <taxon>Cellulomonadaceae</taxon>
        <taxon>Cellulomonas</taxon>
    </lineage>
</organism>
<gene>
    <name evidence="2" type="ORF">FA014_03405</name>
</gene>
<dbReference type="InterPro" id="IPR012312">
    <property type="entry name" value="Hemerythrin-like"/>
</dbReference>
<accession>A0A7Z8NRP3</accession>
<dbReference type="Gene3D" id="1.20.120.520">
    <property type="entry name" value="nmb1532 protein domain like"/>
    <property type="match status" value="1"/>
</dbReference>
<evidence type="ECO:0000259" key="1">
    <source>
        <dbReference type="Pfam" id="PF01814"/>
    </source>
</evidence>